<evidence type="ECO:0000256" key="2">
    <source>
        <dbReference type="ARBA" id="ARBA00022741"/>
    </source>
</evidence>
<reference evidence="5 6" key="1">
    <citation type="submission" date="2024-06" db="EMBL/GenBank/DDBJ databases">
        <title>The Natural Products Discovery Center: Release of the First 8490 Sequenced Strains for Exploring Actinobacteria Biosynthetic Diversity.</title>
        <authorList>
            <person name="Kalkreuter E."/>
            <person name="Kautsar S.A."/>
            <person name="Yang D."/>
            <person name="Bader C.D."/>
            <person name="Teijaro C.N."/>
            <person name="Fluegel L."/>
            <person name="Davis C.M."/>
            <person name="Simpson J.R."/>
            <person name="Lauterbach L."/>
            <person name="Steele A.D."/>
            <person name="Gui C."/>
            <person name="Meng S."/>
            <person name="Li G."/>
            <person name="Viehrig K."/>
            <person name="Ye F."/>
            <person name="Su P."/>
            <person name="Kiefer A.F."/>
            <person name="Nichols A."/>
            <person name="Cepeda A.J."/>
            <person name="Yan W."/>
            <person name="Fan B."/>
            <person name="Jiang Y."/>
            <person name="Adhikari A."/>
            <person name="Zheng C.-J."/>
            <person name="Schuster L."/>
            <person name="Cowan T.M."/>
            <person name="Smanski M.J."/>
            <person name="Chevrette M.G."/>
            <person name="De Carvalho L.P.S."/>
            <person name="Shen B."/>
        </authorList>
    </citation>
    <scope>NUCLEOTIDE SEQUENCE [LARGE SCALE GENOMIC DNA]</scope>
    <source>
        <strain evidence="5 6">NPDC019708</strain>
    </source>
</reference>
<evidence type="ECO:0000259" key="4">
    <source>
        <dbReference type="PROSITE" id="PS50893"/>
    </source>
</evidence>
<dbReference type="PANTHER" id="PTHR42788">
    <property type="entry name" value="TAURINE IMPORT ATP-BINDING PROTEIN-RELATED"/>
    <property type="match status" value="1"/>
</dbReference>
<dbReference type="PROSITE" id="PS50893">
    <property type="entry name" value="ABC_TRANSPORTER_2"/>
    <property type="match status" value="1"/>
</dbReference>
<dbReference type="CDD" id="cd03293">
    <property type="entry name" value="ABC_NrtD_SsuB_transporters"/>
    <property type="match status" value="1"/>
</dbReference>
<gene>
    <name evidence="5" type="ORF">ABZ510_05045</name>
</gene>
<evidence type="ECO:0000256" key="3">
    <source>
        <dbReference type="ARBA" id="ARBA00022840"/>
    </source>
</evidence>
<keyword evidence="1" id="KW-0813">Transport</keyword>
<dbReference type="Gene3D" id="3.40.50.300">
    <property type="entry name" value="P-loop containing nucleotide triphosphate hydrolases"/>
    <property type="match status" value="1"/>
</dbReference>
<dbReference type="PANTHER" id="PTHR42788:SF13">
    <property type="entry name" value="ALIPHATIC SULFONATES IMPORT ATP-BINDING PROTEIN SSUB"/>
    <property type="match status" value="1"/>
</dbReference>
<protein>
    <submittedName>
        <fullName evidence="5">ABC transporter ATP-binding protein</fullName>
    </submittedName>
</protein>
<dbReference type="Pfam" id="PF00005">
    <property type="entry name" value="ABC_tran"/>
    <property type="match status" value="1"/>
</dbReference>
<dbReference type="PROSITE" id="PS00211">
    <property type="entry name" value="ABC_TRANSPORTER_1"/>
    <property type="match status" value="1"/>
</dbReference>
<keyword evidence="2" id="KW-0547">Nucleotide-binding</keyword>
<evidence type="ECO:0000313" key="5">
    <source>
        <dbReference type="EMBL" id="MEU1951208.1"/>
    </source>
</evidence>
<dbReference type="EMBL" id="JBEYBF010000002">
    <property type="protein sequence ID" value="MEU1951208.1"/>
    <property type="molecule type" value="Genomic_DNA"/>
</dbReference>
<name>A0ABV2WK02_9NOCA</name>
<organism evidence="5 6">
    <name type="scientific">Nocardia rhamnosiphila</name>
    <dbReference type="NCBI Taxonomy" id="426716"/>
    <lineage>
        <taxon>Bacteria</taxon>
        <taxon>Bacillati</taxon>
        <taxon>Actinomycetota</taxon>
        <taxon>Actinomycetes</taxon>
        <taxon>Mycobacteriales</taxon>
        <taxon>Nocardiaceae</taxon>
        <taxon>Nocardia</taxon>
    </lineage>
</organism>
<proteinExistence type="predicted"/>
<dbReference type="InterPro" id="IPR003593">
    <property type="entry name" value="AAA+_ATPase"/>
</dbReference>
<comment type="caution">
    <text evidence="5">The sequence shown here is derived from an EMBL/GenBank/DDBJ whole genome shotgun (WGS) entry which is preliminary data.</text>
</comment>
<keyword evidence="6" id="KW-1185">Reference proteome</keyword>
<sequence>MTSTDVTTTSAELVLTGISKSYGTNLAVRDITADAPAGKVSVIVGPSGCGKSTLLRIISGLDVPTTGAVTFDGRQVSGVPDGLAMVFQDYARSLFPWMRVDKNIAFPLEQLPRPERAARVQEAIDAVGLSGKEKLYPWQMSGGMQQRVAIARALASHPKLLLMDEPYASVDAQTRAELEDLLLAIQARLGITVLVVTHDIDESVYLADHIIVLSKPPSIVAETIEVDLPRPRDHITTKTDPRFVEIRSHVTRLLRGEGVAADGPRDSVASKAH</sequence>
<dbReference type="InterPro" id="IPR017871">
    <property type="entry name" value="ABC_transporter-like_CS"/>
</dbReference>
<feature type="domain" description="ABC transporter" evidence="4">
    <location>
        <begin position="13"/>
        <end position="240"/>
    </location>
</feature>
<dbReference type="GeneID" id="96247018"/>
<accession>A0ABV2WK02</accession>
<evidence type="ECO:0000313" key="6">
    <source>
        <dbReference type="Proteomes" id="UP001550628"/>
    </source>
</evidence>
<dbReference type="RefSeq" id="WP_051714429.1">
    <property type="nucleotide sequence ID" value="NZ_JBEXYG010000001.1"/>
</dbReference>
<dbReference type="InterPro" id="IPR050166">
    <property type="entry name" value="ABC_transporter_ATP-bind"/>
</dbReference>
<keyword evidence="3 5" id="KW-0067">ATP-binding</keyword>
<dbReference type="SMART" id="SM00382">
    <property type="entry name" value="AAA"/>
    <property type="match status" value="1"/>
</dbReference>
<dbReference type="InterPro" id="IPR027417">
    <property type="entry name" value="P-loop_NTPase"/>
</dbReference>
<dbReference type="Proteomes" id="UP001550628">
    <property type="component" value="Unassembled WGS sequence"/>
</dbReference>
<dbReference type="InterPro" id="IPR003439">
    <property type="entry name" value="ABC_transporter-like_ATP-bd"/>
</dbReference>
<dbReference type="SUPFAM" id="SSF52540">
    <property type="entry name" value="P-loop containing nucleoside triphosphate hydrolases"/>
    <property type="match status" value="1"/>
</dbReference>
<dbReference type="GO" id="GO:0005524">
    <property type="term" value="F:ATP binding"/>
    <property type="evidence" value="ECO:0007669"/>
    <property type="project" value="UniProtKB-KW"/>
</dbReference>
<evidence type="ECO:0000256" key="1">
    <source>
        <dbReference type="ARBA" id="ARBA00022448"/>
    </source>
</evidence>